<dbReference type="EMBL" id="CP000927">
    <property type="protein sequence ID" value="ABZ71169.1"/>
    <property type="molecule type" value="Genomic_DNA"/>
</dbReference>
<name>B0T6V4_CAUSK</name>
<evidence type="ECO:0000313" key="1">
    <source>
        <dbReference type="EMBL" id="ABZ71169.1"/>
    </source>
</evidence>
<dbReference type="HOGENOM" id="CLU_945588_0_0_5"/>
<dbReference type="AlphaFoldDB" id="B0T6V4"/>
<proteinExistence type="predicted"/>
<reference evidence="1" key="1">
    <citation type="submission" date="2008-01" db="EMBL/GenBank/DDBJ databases">
        <title>Complete sequence of chromosome of Caulobacter sp. K31.</title>
        <authorList>
            <consortium name="US DOE Joint Genome Institute"/>
            <person name="Copeland A."/>
            <person name="Lucas S."/>
            <person name="Lapidus A."/>
            <person name="Barry K."/>
            <person name="Glavina del Rio T."/>
            <person name="Dalin E."/>
            <person name="Tice H."/>
            <person name="Pitluck S."/>
            <person name="Bruce D."/>
            <person name="Goodwin L."/>
            <person name="Thompson L.S."/>
            <person name="Brettin T."/>
            <person name="Detter J.C."/>
            <person name="Han C."/>
            <person name="Schmutz J."/>
            <person name="Larimer F."/>
            <person name="Land M."/>
            <person name="Hauser L."/>
            <person name="Kyrpides N."/>
            <person name="Kim E."/>
            <person name="Stephens C."/>
            <person name="Richardson P."/>
        </authorList>
    </citation>
    <scope>NUCLEOTIDE SEQUENCE [LARGE SCALE GENOMIC DNA]</scope>
    <source>
        <strain evidence="1">K31</strain>
    </source>
</reference>
<sequence>MPPSKEPNRGDGNLLGPMEILPPVHGLEWRKERSAGDYLQSLLVQIGNRGLAETSVHDFHLLAHHELALGELMRWRDQHPNPAWDQLHDWKNLDVERLLERRRATPGRLRALPRIDLTAEITSKDNLSVRWYPSGFLERRLRPRERDEDPLNKLDGCDLPDPPDFVWFQGDEEGLKGTRPSNELMFIRGVGRLHILASHETLGSRYGANAVNELLICAVRASFNGLIDALRRTHEVTLRHDFRFEAETVDTLDQTLPLAKTRERLCKWRLDAIKIPERWADKRRGEVIAFPGQS</sequence>
<dbReference type="OrthoDB" id="9936404at2"/>
<protein>
    <submittedName>
        <fullName evidence="1">Uncharacterized protein</fullName>
    </submittedName>
</protein>
<accession>B0T6V4</accession>
<organism evidence="1">
    <name type="scientific">Caulobacter sp. (strain K31)</name>
    <dbReference type="NCBI Taxonomy" id="366602"/>
    <lineage>
        <taxon>Bacteria</taxon>
        <taxon>Pseudomonadati</taxon>
        <taxon>Pseudomonadota</taxon>
        <taxon>Alphaproteobacteria</taxon>
        <taxon>Caulobacterales</taxon>
        <taxon>Caulobacteraceae</taxon>
        <taxon>Caulobacter</taxon>
    </lineage>
</organism>
<gene>
    <name evidence="1" type="ordered locus">Caul_2041</name>
</gene>
<dbReference type="KEGG" id="cak:Caul_2041"/>